<dbReference type="SUPFAM" id="SSF46689">
    <property type="entry name" value="Homeodomain-like"/>
    <property type="match status" value="1"/>
</dbReference>
<dbReference type="PROSITE" id="PS00041">
    <property type="entry name" value="HTH_ARAC_FAMILY_1"/>
    <property type="match status" value="1"/>
</dbReference>
<organism evidence="5 6">
    <name type="scientific">Treponema peruense</name>
    <dbReference type="NCBI Taxonomy" id="2787628"/>
    <lineage>
        <taxon>Bacteria</taxon>
        <taxon>Pseudomonadati</taxon>
        <taxon>Spirochaetota</taxon>
        <taxon>Spirochaetia</taxon>
        <taxon>Spirochaetales</taxon>
        <taxon>Treponemataceae</taxon>
        <taxon>Treponema</taxon>
    </lineage>
</organism>
<dbReference type="InterPro" id="IPR046532">
    <property type="entry name" value="DUF6597"/>
</dbReference>
<proteinExistence type="predicted"/>
<evidence type="ECO:0000256" key="1">
    <source>
        <dbReference type="ARBA" id="ARBA00023015"/>
    </source>
</evidence>
<sequence>MEDDIFHIKTIQPFLVFETKKFYQRVIASCGISHFYSFSGSDKTVSVPFLADGCSNIIFCYDRGNINAYVLGQTVEQGVFTIKSGADYFGIRFQPGENPCFEDLDVKDMAGKELLLSDFSDMRLLIEKMTEQTTFTTRMCTFMEAYRHYRNKKVSSQHQLYRQIIRLIVAKKGMLKISELEVLTGYSARYINHIFENHSGMSAKQFCGIVRIQFVVSEMNKGNVSSFSKLASDYRYYDQAHFIHEFKQYTGKTPSEYSAEVERCSYKANVINI</sequence>
<keyword evidence="1" id="KW-0805">Transcription regulation</keyword>
<protein>
    <submittedName>
        <fullName evidence="5">Helix-turn-helix domain-containing protein</fullName>
    </submittedName>
</protein>
<dbReference type="Proteomes" id="UP000595224">
    <property type="component" value="Chromosome"/>
</dbReference>
<dbReference type="EMBL" id="CP064936">
    <property type="protein sequence ID" value="QQA00291.1"/>
    <property type="molecule type" value="Genomic_DNA"/>
</dbReference>
<accession>A0A7T3RC54</accession>
<feature type="domain" description="HTH araC/xylS-type" evidence="4">
    <location>
        <begin position="159"/>
        <end position="260"/>
    </location>
</feature>
<dbReference type="GO" id="GO:0003700">
    <property type="term" value="F:DNA-binding transcription factor activity"/>
    <property type="evidence" value="ECO:0007669"/>
    <property type="project" value="InterPro"/>
</dbReference>
<dbReference type="InterPro" id="IPR009057">
    <property type="entry name" value="Homeodomain-like_sf"/>
</dbReference>
<keyword evidence="2" id="KW-0238">DNA-binding</keyword>
<dbReference type="Pfam" id="PF20240">
    <property type="entry name" value="DUF6597"/>
    <property type="match status" value="1"/>
</dbReference>
<dbReference type="InterPro" id="IPR050204">
    <property type="entry name" value="AraC_XylS_family_regulators"/>
</dbReference>
<dbReference type="AlphaFoldDB" id="A0A7T3RC54"/>
<dbReference type="InterPro" id="IPR018060">
    <property type="entry name" value="HTH_AraC"/>
</dbReference>
<evidence type="ECO:0000259" key="4">
    <source>
        <dbReference type="PROSITE" id="PS01124"/>
    </source>
</evidence>
<evidence type="ECO:0000313" key="5">
    <source>
        <dbReference type="EMBL" id="QQA00291.1"/>
    </source>
</evidence>
<evidence type="ECO:0000256" key="2">
    <source>
        <dbReference type="ARBA" id="ARBA00023125"/>
    </source>
</evidence>
<evidence type="ECO:0000313" key="6">
    <source>
        <dbReference type="Proteomes" id="UP000595224"/>
    </source>
</evidence>
<dbReference type="SMART" id="SM00342">
    <property type="entry name" value="HTH_ARAC"/>
    <property type="match status" value="1"/>
</dbReference>
<dbReference type="Gene3D" id="1.10.10.60">
    <property type="entry name" value="Homeodomain-like"/>
    <property type="match status" value="1"/>
</dbReference>
<dbReference type="RefSeq" id="WP_198442089.1">
    <property type="nucleotide sequence ID" value="NZ_CBCSHE010000001.1"/>
</dbReference>
<dbReference type="InterPro" id="IPR018062">
    <property type="entry name" value="HTH_AraC-typ_CS"/>
</dbReference>
<keyword evidence="3" id="KW-0804">Transcription</keyword>
<name>A0A7T3RC54_9SPIR</name>
<dbReference type="GO" id="GO:0043565">
    <property type="term" value="F:sequence-specific DNA binding"/>
    <property type="evidence" value="ECO:0007669"/>
    <property type="project" value="InterPro"/>
</dbReference>
<dbReference type="PANTHER" id="PTHR46796:SF13">
    <property type="entry name" value="HTH-TYPE TRANSCRIPTIONAL ACTIVATOR RHAS"/>
    <property type="match status" value="1"/>
</dbReference>
<reference evidence="5 6" key="1">
    <citation type="submission" date="2020-11" db="EMBL/GenBank/DDBJ databases">
        <title>Treponema Peruensis nv. sp., first commensal Treponema isolated from human feces.</title>
        <authorList>
            <person name="Belkhou C."/>
            <person name="Raes J."/>
        </authorList>
    </citation>
    <scope>NUCLEOTIDE SEQUENCE [LARGE SCALE GENOMIC DNA]</scope>
    <source>
        <strain evidence="5 6">RCC2812</strain>
    </source>
</reference>
<keyword evidence="6" id="KW-1185">Reference proteome</keyword>
<dbReference type="Pfam" id="PF12833">
    <property type="entry name" value="HTH_18"/>
    <property type="match status" value="1"/>
</dbReference>
<evidence type="ECO:0000256" key="3">
    <source>
        <dbReference type="ARBA" id="ARBA00023163"/>
    </source>
</evidence>
<dbReference type="KEGG" id="tper:IWA51_08390"/>
<dbReference type="PROSITE" id="PS01124">
    <property type="entry name" value="HTH_ARAC_FAMILY_2"/>
    <property type="match status" value="1"/>
</dbReference>
<dbReference type="PANTHER" id="PTHR46796">
    <property type="entry name" value="HTH-TYPE TRANSCRIPTIONAL ACTIVATOR RHAS-RELATED"/>
    <property type="match status" value="1"/>
</dbReference>
<gene>
    <name evidence="5" type="ORF">IWA51_08390</name>
</gene>